<dbReference type="AlphaFoldDB" id="S8CIU5"/>
<dbReference type="InterPro" id="IPR016059">
    <property type="entry name" value="DNA_ligase_ATP-dep_CS"/>
</dbReference>
<comment type="caution">
    <text evidence="6">The sequence shown here is derived from an EMBL/GenBank/DDBJ whole genome shotgun (WGS) entry which is preliminary data.</text>
</comment>
<dbReference type="InterPro" id="IPR017907">
    <property type="entry name" value="Znf_RING_CS"/>
</dbReference>
<evidence type="ECO:0000256" key="4">
    <source>
        <dbReference type="PROSITE-ProRule" id="PRU00175"/>
    </source>
</evidence>
<evidence type="ECO:0000256" key="2">
    <source>
        <dbReference type="ARBA" id="ARBA00022771"/>
    </source>
</evidence>
<evidence type="ECO:0000313" key="6">
    <source>
        <dbReference type="EMBL" id="EPS66655.1"/>
    </source>
</evidence>
<keyword evidence="1" id="KW-0479">Metal-binding</keyword>
<feature type="non-terminal residue" evidence="6">
    <location>
        <position position="164"/>
    </location>
</feature>
<feature type="non-terminal residue" evidence="6">
    <location>
        <position position="1"/>
    </location>
</feature>
<accession>S8CIU5</accession>
<dbReference type="InterPro" id="IPR011011">
    <property type="entry name" value="Znf_FYVE_PHD"/>
</dbReference>
<evidence type="ECO:0000313" key="7">
    <source>
        <dbReference type="Proteomes" id="UP000015453"/>
    </source>
</evidence>
<dbReference type="GO" id="GO:0008270">
    <property type="term" value="F:zinc ion binding"/>
    <property type="evidence" value="ECO:0007669"/>
    <property type="project" value="UniProtKB-KW"/>
</dbReference>
<reference evidence="6 7" key="1">
    <citation type="journal article" date="2013" name="BMC Genomics">
        <title>The miniature genome of a carnivorous plant Genlisea aurea contains a low number of genes and short non-coding sequences.</title>
        <authorList>
            <person name="Leushkin E.V."/>
            <person name="Sutormin R.A."/>
            <person name="Nabieva E.R."/>
            <person name="Penin A.A."/>
            <person name="Kondrashov A.S."/>
            <person name="Logacheva M.D."/>
        </authorList>
    </citation>
    <scope>NUCLEOTIDE SEQUENCE [LARGE SCALE GENOMIC DNA]</scope>
</reference>
<dbReference type="SMART" id="SM00184">
    <property type="entry name" value="RING"/>
    <property type="match status" value="1"/>
</dbReference>
<proteinExistence type="predicted"/>
<dbReference type="GO" id="GO:0003909">
    <property type="term" value="F:DNA ligase activity"/>
    <property type="evidence" value="ECO:0007669"/>
    <property type="project" value="InterPro"/>
</dbReference>
<dbReference type="InterPro" id="IPR013083">
    <property type="entry name" value="Znf_RING/FYVE/PHD"/>
</dbReference>
<feature type="domain" description="RING-type" evidence="5">
    <location>
        <begin position="10"/>
        <end position="49"/>
    </location>
</feature>
<gene>
    <name evidence="6" type="ORF">M569_08120</name>
</gene>
<dbReference type="PROSITE" id="PS00697">
    <property type="entry name" value="DNA_LIGASE_A1"/>
    <property type="match status" value="1"/>
</dbReference>
<keyword evidence="2 4" id="KW-0863">Zinc-finger</keyword>
<dbReference type="InterPro" id="IPR019787">
    <property type="entry name" value="Znf_PHD-finger"/>
</dbReference>
<dbReference type="InterPro" id="IPR001841">
    <property type="entry name" value="Znf_RING"/>
</dbReference>
<dbReference type="Gene3D" id="3.30.40.10">
    <property type="entry name" value="Zinc/RING finger domain, C3HC4 (zinc finger)"/>
    <property type="match status" value="2"/>
</dbReference>
<dbReference type="OrthoDB" id="21204at2759"/>
<protein>
    <recommendedName>
        <fullName evidence="5">RING-type domain-containing protein</fullName>
    </recommendedName>
</protein>
<dbReference type="PROSITE" id="PS50089">
    <property type="entry name" value="ZF_RING_2"/>
    <property type="match status" value="1"/>
</dbReference>
<evidence type="ECO:0000256" key="1">
    <source>
        <dbReference type="ARBA" id="ARBA00022723"/>
    </source>
</evidence>
<dbReference type="PANTHER" id="PTHR47177">
    <property type="entry name" value="F18C1.6 PROTEIN"/>
    <property type="match status" value="1"/>
</dbReference>
<sequence length="164" mass="18178">GHLKFDGERCGICMDIVFDRGVLDCCQHWFCFTCIDNWATITSLCPLCQNEFQLITCVPVYDTDGGNQTDDESNLSDDDWFIEGKNSTLSFPSYFIDESICAVVLQAVVCLGEHGCKVQSGSVALDEESDIDTSIACDSCDKWYHAFCVGFDPEGSSDMSWLCP</sequence>
<dbReference type="EMBL" id="AUSU01003557">
    <property type="protein sequence ID" value="EPS66655.1"/>
    <property type="molecule type" value="Genomic_DNA"/>
</dbReference>
<name>S8CIU5_9LAMI</name>
<organism evidence="6 7">
    <name type="scientific">Genlisea aurea</name>
    <dbReference type="NCBI Taxonomy" id="192259"/>
    <lineage>
        <taxon>Eukaryota</taxon>
        <taxon>Viridiplantae</taxon>
        <taxon>Streptophyta</taxon>
        <taxon>Embryophyta</taxon>
        <taxon>Tracheophyta</taxon>
        <taxon>Spermatophyta</taxon>
        <taxon>Magnoliopsida</taxon>
        <taxon>eudicotyledons</taxon>
        <taxon>Gunneridae</taxon>
        <taxon>Pentapetalae</taxon>
        <taxon>asterids</taxon>
        <taxon>lamiids</taxon>
        <taxon>Lamiales</taxon>
        <taxon>Lentibulariaceae</taxon>
        <taxon>Genlisea</taxon>
    </lineage>
</organism>
<dbReference type="Pfam" id="PF00628">
    <property type="entry name" value="PHD"/>
    <property type="match status" value="1"/>
</dbReference>
<keyword evidence="7" id="KW-1185">Reference proteome</keyword>
<dbReference type="PANTHER" id="PTHR47177:SF3">
    <property type="entry name" value="F18C1.6 PROTEIN"/>
    <property type="match status" value="1"/>
</dbReference>
<dbReference type="SUPFAM" id="SSF57850">
    <property type="entry name" value="RING/U-box"/>
    <property type="match status" value="1"/>
</dbReference>
<keyword evidence="3" id="KW-0862">Zinc</keyword>
<dbReference type="Pfam" id="PF13639">
    <property type="entry name" value="zf-RING_2"/>
    <property type="match status" value="1"/>
</dbReference>
<evidence type="ECO:0000259" key="5">
    <source>
        <dbReference type="PROSITE" id="PS50089"/>
    </source>
</evidence>
<dbReference type="Proteomes" id="UP000015453">
    <property type="component" value="Unassembled WGS sequence"/>
</dbReference>
<evidence type="ECO:0000256" key="3">
    <source>
        <dbReference type="ARBA" id="ARBA00022833"/>
    </source>
</evidence>
<dbReference type="PROSITE" id="PS00518">
    <property type="entry name" value="ZF_RING_1"/>
    <property type="match status" value="1"/>
</dbReference>
<dbReference type="SUPFAM" id="SSF57903">
    <property type="entry name" value="FYVE/PHD zinc finger"/>
    <property type="match status" value="1"/>
</dbReference>